<name>A0ABT2ELE3_9BACT</name>
<dbReference type="PROSITE" id="PS51747">
    <property type="entry name" value="CYT_DCMP_DEAMINASES_2"/>
    <property type="match status" value="1"/>
</dbReference>
<dbReference type="SUPFAM" id="SSF53927">
    <property type="entry name" value="Cytidine deaminase-like"/>
    <property type="match status" value="1"/>
</dbReference>
<evidence type="ECO:0000256" key="10">
    <source>
        <dbReference type="ARBA" id="ARBA00049252"/>
    </source>
</evidence>
<protein>
    <recommendedName>
        <fullName evidence="5 12">Cytidine deaminase</fullName>
        <ecNumber evidence="4 12">3.5.4.5</ecNumber>
    </recommendedName>
    <alternativeName>
        <fullName evidence="9 12">Cytidine aminohydrolase</fullName>
    </alternativeName>
</protein>
<comment type="function">
    <text evidence="2 12">This enzyme scavenges exogenous and endogenous cytidine and 2'-deoxycytidine for UMP synthesis.</text>
</comment>
<evidence type="ECO:0000256" key="7">
    <source>
        <dbReference type="ARBA" id="ARBA00022801"/>
    </source>
</evidence>
<dbReference type="CDD" id="cd01283">
    <property type="entry name" value="cytidine_deaminase"/>
    <property type="match status" value="1"/>
</dbReference>
<evidence type="ECO:0000256" key="11">
    <source>
        <dbReference type="ARBA" id="ARBA00049558"/>
    </source>
</evidence>
<evidence type="ECO:0000259" key="13">
    <source>
        <dbReference type="PROSITE" id="PS51747"/>
    </source>
</evidence>
<comment type="similarity">
    <text evidence="3 12">Belongs to the cytidine and deoxycytidylate deaminase family.</text>
</comment>
<dbReference type="InterPro" id="IPR016193">
    <property type="entry name" value="Cytidine_deaminase-like"/>
</dbReference>
<comment type="catalytic activity">
    <reaction evidence="10 12">
        <text>2'-deoxycytidine + H2O + H(+) = 2'-deoxyuridine + NH4(+)</text>
        <dbReference type="Rhea" id="RHEA:13433"/>
        <dbReference type="ChEBI" id="CHEBI:15377"/>
        <dbReference type="ChEBI" id="CHEBI:15378"/>
        <dbReference type="ChEBI" id="CHEBI:15698"/>
        <dbReference type="ChEBI" id="CHEBI:16450"/>
        <dbReference type="ChEBI" id="CHEBI:28938"/>
        <dbReference type="EC" id="3.5.4.5"/>
    </reaction>
</comment>
<evidence type="ECO:0000256" key="2">
    <source>
        <dbReference type="ARBA" id="ARBA00003949"/>
    </source>
</evidence>
<dbReference type="GO" id="GO:0004126">
    <property type="term" value="F:cytidine deaminase activity"/>
    <property type="evidence" value="ECO:0007669"/>
    <property type="project" value="UniProtKB-EC"/>
</dbReference>
<dbReference type="InterPro" id="IPR016192">
    <property type="entry name" value="APOBEC/CMP_deaminase_Zn-bd"/>
</dbReference>
<dbReference type="InterPro" id="IPR006262">
    <property type="entry name" value="Cyt_deam_tetra"/>
</dbReference>
<comment type="caution">
    <text evidence="14">The sequence shown here is derived from an EMBL/GenBank/DDBJ whole genome shotgun (WGS) entry which is preliminary data.</text>
</comment>
<proteinExistence type="inferred from homology"/>
<keyword evidence="6 12" id="KW-0479">Metal-binding</keyword>
<evidence type="ECO:0000313" key="14">
    <source>
        <dbReference type="EMBL" id="MCS3917770.1"/>
    </source>
</evidence>
<evidence type="ECO:0000256" key="8">
    <source>
        <dbReference type="ARBA" id="ARBA00022833"/>
    </source>
</evidence>
<evidence type="ECO:0000256" key="5">
    <source>
        <dbReference type="ARBA" id="ARBA00018266"/>
    </source>
</evidence>
<evidence type="ECO:0000313" key="15">
    <source>
        <dbReference type="Proteomes" id="UP001204798"/>
    </source>
</evidence>
<sequence length="129" mass="14027">MSVDWDALIDAAQKVRQNAYAPYSHFCVGAALLGKSGRIYVGCNVENASYGLTICAERNALFSAVAAGEREFVALVVAGENAQVFPCGACRQVLAEFCDDLPIRIVGEDGSQRETSLKELLPYAFRFNR</sequence>
<reference evidence="14 15" key="1">
    <citation type="submission" date="2022-08" db="EMBL/GenBank/DDBJ databases">
        <title>Bacterial and archaeal communities from various locations to study Microbial Dark Matter (Phase II).</title>
        <authorList>
            <person name="Stepanauskas R."/>
        </authorList>
    </citation>
    <scope>NUCLEOTIDE SEQUENCE [LARGE SCALE GENOMIC DNA]</scope>
    <source>
        <strain evidence="14 15">PD1</strain>
    </source>
</reference>
<gene>
    <name evidence="14" type="ORF">M2350_000167</name>
</gene>
<dbReference type="PANTHER" id="PTHR11644">
    <property type="entry name" value="CYTIDINE DEAMINASE"/>
    <property type="match status" value="1"/>
</dbReference>
<accession>A0ABT2ELE3</accession>
<dbReference type="NCBIfam" id="TIGR01354">
    <property type="entry name" value="cyt_deam_tetra"/>
    <property type="match status" value="1"/>
</dbReference>
<organism evidence="14 15">
    <name type="scientific">Candidatus Fervidibacter sacchari</name>
    <dbReference type="NCBI Taxonomy" id="1448929"/>
    <lineage>
        <taxon>Bacteria</taxon>
        <taxon>Candidatus Fervidibacterota</taxon>
        <taxon>Candidatus Fervidibacter</taxon>
    </lineage>
</organism>
<evidence type="ECO:0000256" key="12">
    <source>
        <dbReference type="RuleBase" id="RU364006"/>
    </source>
</evidence>
<keyword evidence="15" id="KW-1185">Reference proteome</keyword>
<evidence type="ECO:0000256" key="3">
    <source>
        <dbReference type="ARBA" id="ARBA00006576"/>
    </source>
</evidence>
<dbReference type="EMBL" id="JANUCP010000001">
    <property type="protein sequence ID" value="MCS3917770.1"/>
    <property type="molecule type" value="Genomic_DNA"/>
</dbReference>
<dbReference type="NCBIfam" id="NF004064">
    <property type="entry name" value="PRK05578.1"/>
    <property type="match status" value="1"/>
</dbReference>
<dbReference type="Proteomes" id="UP001204798">
    <property type="component" value="Unassembled WGS sequence"/>
</dbReference>
<dbReference type="PANTHER" id="PTHR11644:SF2">
    <property type="entry name" value="CYTIDINE DEAMINASE"/>
    <property type="match status" value="1"/>
</dbReference>
<feature type="domain" description="CMP/dCMP-type deaminase" evidence="13">
    <location>
        <begin position="3"/>
        <end position="128"/>
    </location>
</feature>
<dbReference type="InterPro" id="IPR002125">
    <property type="entry name" value="CMP_dCMP_dom"/>
</dbReference>
<evidence type="ECO:0000256" key="9">
    <source>
        <dbReference type="ARBA" id="ARBA00032005"/>
    </source>
</evidence>
<dbReference type="PROSITE" id="PS00903">
    <property type="entry name" value="CYT_DCMP_DEAMINASES_1"/>
    <property type="match status" value="1"/>
</dbReference>
<comment type="catalytic activity">
    <reaction evidence="11 12">
        <text>cytidine + H2O + H(+) = uridine + NH4(+)</text>
        <dbReference type="Rhea" id="RHEA:16069"/>
        <dbReference type="ChEBI" id="CHEBI:15377"/>
        <dbReference type="ChEBI" id="CHEBI:15378"/>
        <dbReference type="ChEBI" id="CHEBI:16704"/>
        <dbReference type="ChEBI" id="CHEBI:17562"/>
        <dbReference type="ChEBI" id="CHEBI:28938"/>
        <dbReference type="EC" id="3.5.4.5"/>
    </reaction>
</comment>
<dbReference type="Pfam" id="PF00383">
    <property type="entry name" value="dCMP_cyt_deam_1"/>
    <property type="match status" value="1"/>
</dbReference>
<dbReference type="InterPro" id="IPR050202">
    <property type="entry name" value="Cyt/Deoxycyt_deaminase"/>
</dbReference>
<evidence type="ECO:0000256" key="4">
    <source>
        <dbReference type="ARBA" id="ARBA00012783"/>
    </source>
</evidence>
<dbReference type="Gene3D" id="3.40.140.10">
    <property type="entry name" value="Cytidine Deaminase, domain 2"/>
    <property type="match status" value="1"/>
</dbReference>
<keyword evidence="7 12" id="KW-0378">Hydrolase</keyword>
<keyword evidence="8 12" id="KW-0862">Zinc</keyword>
<comment type="cofactor">
    <cofactor evidence="1 12">
        <name>Zn(2+)</name>
        <dbReference type="ChEBI" id="CHEBI:29105"/>
    </cofactor>
</comment>
<dbReference type="EC" id="3.5.4.5" evidence="4 12"/>
<evidence type="ECO:0000256" key="6">
    <source>
        <dbReference type="ARBA" id="ARBA00022723"/>
    </source>
</evidence>
<evidence type="ECO:0000256" key="1">
    <source>
        <dbReference type="ARBA" id="ARBA00001947"/>
    </source>
</evidence>